<dbReference type="Proteomes" id="UP000184096">
    <property type="component" value="Chromosome I"/>
</dbReference>
<evidence type="ECO:0000313" key="2">
    <source>
        <dbReference type="Proteomes" id="UP000184096"/>
    </source>
</evidence>
<dbReference type="Gene3D" id="1.10.246.230">
    <property type="match status" value="1"/>
</dbReference>
<dbReference type="PRINTS" id="PR01210">
    <property type="entry name" value="GGTRANSPTASE"/>
</dbReference>
<dbReference type="AlphaFoldDB" id="A0A1M7UNW0"/>
<dbReference type="PANTHER" id="PTHR43881">
    <property type="entry name" value="GAMMA-GLUTAMYLTRANSPEPTIDASE (AFU_ORTHOLOGUE AFUA_4G13580)"/>
    <property type="match status" value="1"/>
</dbReference>
<proteinExistence type="predicted"/>
<name>A0A1M7UNW0_9BRAD</name>
<dbReference type="Gene3D" id="3.60.20.40">
    <property type="match status" value="1"/>
</dbReference>
<protein>
    <submittedName>
        <fullName evidence="1">Gamma-glutamyltranspeptidase / glutathione hydrolase</fullName>
    </submittedName>
</protein>
<dbReference type="PANTHER" id="PTHR43881:SF1">
    <property type="entry name" value="GAMMA-GLUTAMYLTRANSPEPTIDASE (AFU_ORTHOLOGUE AFUA_4G13580)"/>
    <property type="match status" value="1"/>
</dbReference>
<reference evidence="2" key="1">
    <citation type="submission" date="2016-11" db="EMBL/GenBank/DDBJ databases">
        <authorList>
            <person name="Varghese N."/>
            <person name="Submissions S."/>
        </authorList>
    </citation>
    <scope>NUCLEOTIDE SEQUENCE [LARGE SCALE GENOMIC DNA]</scope>
    <source>
        <strain evidence="2">GAS401</strain>
    </source>
</reference>
<organism evidence="1 2">
    <name type="scientific">Bradyrhizobium erythrophlei</name>
    <dbReference type="NCBI Taxonomy" id="1437360"/>
    <lineage>
        <taxon>Bacteria</taxon>
        <taxon>Pseudomonadati</taxon>
        <taxon>Pseudomonadota</taxon>
        <taxon>Alphaproteobacteria</taxon>
        <taxon>Hyphomicrobiales</taxon>
        <taxon>Nitrobacteraceae</taxon>
        <taxon>Bradyrhizobium</taxon>
    </lineage>
</organism>
<dbReference type="InterPro" id="IPR043137">
    <property type="entry name" value="GGT_ssub_C"/>
</dbReference>
<dbReference type="GO" id="GO:0016787">
    <property type="term" value="F:hydrolase activity"/>
    <property type="evidence" value="ECO:0007669"/>
    <property type="project" value="UniProtKB-KW"/>
</dbReference>
<evidence type="ECO:0000313" key="1">
    <source>
        <dbReference type="EMBL" id="SHN84711.1"/>
    </source>
</evidence>
<dbReference type="SUPFAM" id="SSF56235">
    <property type="entry name" value="N-terminal nucleophile aminohydrolases (Ntn hydrolases)"/>
    <property type="match status" value="1"/>
</dbReference>
<keyword evidence="1" id="KW-0378">Hydrolase</keyword>
<dbReference type="Pfam" id="PF01019">
    <property type="entry name" value="G_glu_transpept"/>
    <property type="match status" value="1"/>
</dbReference>
<gene>
    <name evidence="1" type="ORF">SAMN05444170_6031</name>
</gene>
<dbReference type="InterPro" id="IPR029055">
    <property type="entry name" value="Ntn_hydrolases_N"/>
</dbReference>
<dbReference type="InterPro" id="IPR052896">
    <property type="entry name" value="GGT-like_enzyme"/>
</dbReference>
<sequence length="529" mass="56319">MTSSFDGVAFKSHRPVIMSERGMVVAGHPLASAAGAAMLRRGGNAMDAAVAAAATLAIAIPFMNGLGGDAIALHATVSGDVTAINGSGRTPRSISVEGLRKRGLTSMPQRGPVPVTVPGVVAAWGEALERFGSHSLAEVLQAAIALAENGVALDASAIGFFNGAEYAELVQEFPALGVHYGPAGGRPLGEILKQPAAARTMRTIAERGWREFYSGALASDWLAAARGQGVLIEEQDLIEHATSFERALSTDWRGRQVHVAPPNSQGLALLAMLRLAEVRPAPPPSDGSDPLIDPLAYLARKNQAFAMRDAYCADPRRVTLPDDIFSTSRLKALALHNGPTMSRSGGGDTSTLVVIDANGNAVSWVQSLFESFGSGIVCPDQGMVLHNRAMLERLDEDPVRGMLGGFRPFHTLCPALMIGDAGVELAIATPGDHGQPQSIFQVVRRNFEQGLDIQAAIEWPRLRHDDGEEVMLEQRCPSSWDGYLGKQGWRVRRVDSWSRLMGGVNAIRRSEGLLMGGADPRRSSYAIAE</sequence>
<keyword evidence="2" id="KW-1185">Reference proteome</keyword>
<accession>A0A1M7UNW0</accession>
<dbReference type="EMBL" id="LT670849">
    <property type="protein sequence ID" value="SHN84711.1"/>
    <property type="molecule type" value="Genomic_DNA"/>
</dbReference>